<feature type="compositionally biased region" description="Acidic residues" evidence="1">
    <location>
        <begin position="71"/>
        <end position="81"/>
    </location>
</feature>
<feature type="compositionally biased region" description="Basic and acidic residues" evidence="1">
    <location>
        <begin position="88"/>
        <end position="104"/>
    </location>
</feature>
<feature type="compositionally biased region" description="Basic and acidic residues" evidence="1">
    <location>
        <begin position="239"/>
        <end position="277"/>
    </location>
</feature>
<comment type="caution">
    <text evidence="2">The sequence shown here is derived from an EMBL/GenBank/DDBJ whole genome shotgun (WGS) entry which is preliminary data.</text>
</comment>
<reference evidence="2" key="1">
    <citation type="submission" date="2023-06" db="EMBL/GenBank/DDBJ databases">
        <title>Survivors Of The Sea: Transcriptome response of Skeletonema marinoi to long-term dormancy.</title>
        <authorList>
            <person name="Pinder M.I.M."/>
            <person name="Kourtchenko O."/>
            <person name="Robertson E.K."/>
            <person name="Larsson T."/>
            <person name="Maumus F."/>
            <person name="Osuna-Cruz C.M."/>
            <person name="Vancaester E."/>
            <person name="Stenow R."/>
            <person name="Vandepoele K."/>
            <person name="Ploug H."/>
            <person name="Bruchert V."/>
            <person name="Godhe A."/>
            <person name="Topel M."/>
        </authorList>
    </citation>
    <scope>NUCLEOTIDE SEQUENCE</scope>
    <source>
        <strain evidence="2">R05AC</strain>
    </source>
</reference>
<feature type="compositionally biased region" description="Basic and acidic residues" evidence="1">
    <location>
        <begin position="515"/>
        <end position="524"/>
    </location>
</feature>
<feature type="region of interest" description="Disordered" evidence="1">
    <location>
        <begin position="515"/>
        <end position="548"/>
    </location>
</feature>
<feature type="compositionally biased region" description="Basic and acidic residues" evidence="1">
    <location>
        <begin position="826"/>
        <end position="836"/>
    </location>
</feature>
<sequence>MSDWETFTGGDGNSAAHNDDGWDPDGGNDSDDWNPDEGNDNNNNDDDWNPDEGNNNSDDDWNPDGGNDPNPGEDDSDDWDPDGGGNESRSENNNKSDRSDKYQNDDDNNGGGFWDNYFGDHDSAAGVKSKDDANDESKREHGNNKQNDDVASQKSNNFFSKDEHDNTDEWGGSNSNEKGVEDFYNEASKRKQPVPPSSPGSHYSSEASLSQQSHAFSQHSNISAAELSRMEEDLLSQTSHREDEIKRQNEKQKRRERRRNGETTKRPRKPLTEEQKEYQAAYYRMKYVKKIELGEELDTGGSYAYLSRRKLEEESEQKRLKGLAWERERLQRTEMKQGEDGDEVASKQGSRSTKSKWSTDGYASVPASQARDLPFFVYTKRPRSCSNSQMESDSDNSLGSDEESIGEKSDGKQSKKKKAKHELMIEDNGVEMTGMDIVSKYTPTRSKNRSQQIKSTIVGSFPLHHNRTVPKVGVHIGSEQMVWSQGRNAKRIWARMITSNGVGECYSNKDVDENMNEAKDDESSSSRSINLSDERATAAGKRASTDTNSILNDNNQLLRLTRQIHELPKTTHRQHFVSSVANELGRNRYIWEETLRQWVERNDYFSQEKQCAIKYFLGVDGDITSGTFGFVLNTHPTKFITASRRLRQQLINRFNRWVQQKEVDLNHRPEDADSDNDEIFDPMANSSDIVEAGFDADDVNIIFNSNIDVFNIAATLSYFLDQLSLVKKRYDNLQQMTSSSSECIRVAERDVRKWHQIISSYLSTVNIESKSTLPVFVKADTIQYQLPLFKAIAAQHSYVANGSCLELLSRKQEEKGESDSDSDIESEQKLSHKKMSREDLKRNELLQIDHAGKEIFQSTRGHVNNEGLAVFTPIRLTIGISTITEFLPPSATEIMSRQTYSGMKADETSFDLVRLMLAHLEERGSLVSTGSIWINKSERPVVDESLTDVMRVAISIFRHCKELEPRNLQYWSWYVAAVCGRLCIASGTSLSGKTNESERKRQRLTCFSEARVEASCAVDEFIQCAKNENCPMFFFAVTSMLEWKRAMILLHRHALFSTVNRLHAYTTYRWAVKCCSKMSLARVQSLYDNKKIPLDALLDVLAGLVEQNACDMNRWSSLVAALGGVGTAAEEKCNALGKCSNRCNALQKGLCVNHTIQQERNEDVWWWGKSRASDWESAFFVSPRSNTSTSKDFIRGVLDSNLSAHWKSLDRRQVITARTSHQEASLPDDPQDCMDWLFDEEEGDNDFDIDLSYEQLLPGKHASNTNLTSDERLDTLSKITDKHMRALCLKVIVACHLLGVWHPFVSNSIWWLSVKAHASNSSAYESLHWLAIHGLDIQAYIQKRESTEV</sequence>
<feature type="region of interest" description="Disordered" evidence="1">
    <location>
        <begin position="384"/>
        <end position="420"/>
    </location>
</feature>
<feature type="region of interest" description="Disordered" evidence="1">
    <location>
        <begin position="1"/>
        <end position="277"/>
    </location>
</feature>
<accession>A0AAD8YMK8</accession>
<feature type="compositionally biased region" description="Polar residues" evidence="1">
    <location>
        <begin position="347"/>
        <end position="358"/>
    </location>
</feature>
<feature type="compositionally biased region" description="Polar residues" evidence="1">
    <location>
        <begin position="384"/>
        <end position="399"/>
    </location>
</feature>
<keyword evidence="3" id="KW-1185">Reference proteome</keyword>
<gene>
    <name evidence="2" type="ORF">QTG54_001077</name>
</gene>
<protein>
    <submittedName>
        <fullName evidence="2">Uncharacterized protein</fullName>
    </submittedName>
</protein>
<feature type="compositionally biased region" description="Acidic residues" evidence="1">
    <location>
        <begin position="21"/>
        <end position="50"/>
    </location>
</feature>
<evidence type="ECO:0000313" key="3">
    <source>
        <dbReference type="Proteomes" id="UP001224775"/>
    </source>
</evidence>
<dbReference type="Proteomes" id="UP001224775">
    <property type="component" value="Unassembled WGS sequence"/>
</dbReference>
<feature type="compositionally biased region" description="Polar residues" evidence="1">
    <location>
        <begin position="199"/>
        <end position="223"/>
    </location>
</feature>
<feature type="region of interest" description="Disordered" evidence="1">
    <location>
        <begin position="306"/>
        <end position="363"/>
    </location>
</feature>
<dbReference type="EMBL" id="JATAAI010000001">
    <property type="protein sequence ID" value="KAK1749138.1"/>
    <property type="molecule type" value="Genomic_DNA"/>
</dbReference>
<feature type="compositionally biased region" description="Basic and acidic residues" evidence="1">
    <location>
        <begin position="309"/>
        <end position="339"/>
    </location>
</feature>
<evidence type="ECO:0000313" key="2">
    <source>
        <dbReference type="EMBL" id="KAK1749138.1"/>
    </source>
</evidence>
<proteinExistence type="predicted"/>
<feature type="compositionally biased region" description="Basic and acidic residues" evidence="1">
    <location>
        <begin position="118"/>
        <end position="148"/>
    </location>
</feature>
<feature type="compositionally biased region" description="Polar residues" evidence="1">
    <location>
        <begin position="149"/>
        <end position="159"/>
    </location>
</feature>
<name>A0AAD8YMK8_9STRA</name>
<organism evidence="2 3">
    <name type="scientific">Skeletonema marinoi</name>
    <dbReference type="NCBI Taxonomy" id="267567"/>
    <lineage>
        <taxon>Eukaryota</taxon>
        <taxon>Sar</taxon>
        <taxon>Stramenopiles</taxon>
        <taxon>Ochrophyta</taxon>
        <taxon>Bacillariophyta</taxon>
        <taxon>Coscinodiscophyceae</taxon>
        <taxon>Thalassiosirophycidae</taxon>
        <taxon>Thalassiosirales</taxon>
        <taxon>Skeletonemataceae</taxon>
        <taxon>Skeletonema</taxon>
        <taxon>Skeletonema marinoi-dohrnii complex</taxon>
    </lineage>
</organism>
<feature type="region of interest" description="Disordered" evidence="1">
    <location>
        <begin position="815"/>
        <end position="836"/>
    </location>
</feature>
<evidence type="ECO:0000256" key="1">
    <source>
        <dbReference type="SAM" id="MobiDB-lite"/>
    </source>
</evidence>